<evidence type="ECO:0000256" key="1">
    <source>
        <dbReference type="SAM" id="Coils"/>
    </source>
</evidence>
<dbReference type="PANTHER" id="PTHR21740:SF0">
    <property type="entry name" value="NCK-ASSOCIATED PROTEIN 5"/>
    <property type="match status" value="1"/>
</dbReference>
<name>A0AAD9B366_DISEL</name>
<dbReference type="GO" id="GO:0001578">
    <property type="term" value="P:microtubule bundle formation"/>
    <property type="evidence" value="ECO:0007669"/>
    <property type="project" value="TreeGrafter"/>
</dbReference>
<evidence type="ECO:0000313" key="2">
    <source>
        <dbReference type="EMBL" id="KAK1876567.1"/>
    </source>
</evidence>
<dbReference type="InterPro" id="IPR026163">
    <property type="entry name" value="Nckap5l"/>
</dbReference>
<dbReference type="PANTHER" id="PTHR21740">
    <property type="entry name" value="NCK-ASSOCIATED PROTEIN 5"/>
    <property type="match status" value="1"/>
</dbReference>
<feature type="non-terminal residue" evidence="2">
    <location>
        <position position="167"/>
    </location>
</feature>
<reference evidence="2" key="1">
    <citation type="submission" date="2023-04" db="EMBL/GenBank/DDBJ databases">
        <title>Chromosome-level genome of Chaenocephalus aceratus.</title>
        <authorList>
            <person name="Park H."/>
        </authorList>
    </citation>
    <scope>NUCLEOTIDE SEQUENCE</scope>
    <source>
        <strain evidence="2">DE</strain>
        <tissue evidence="2">Muscle</tissue>
    </source>
</reference>
<evidence type="ECO:0000313" key="3">
    <source>
        <dbReference type="Proteomes" id="UP001228049"/>
    </source>
</evidence>
<protein>
    <submittedName>
        <fullName evidence="2">Nck-associated protein 5</fullName>
    </submittedName>
</protein>
<accession>A0AAD9B366</accession>
<feature type="non-terminal residue" evidence="2">
    <location>
        <position position="1"/>
    </location>
</feature>
<dbReference type="GO" id="GO:0035371">
    <property type="term" value="C:microtubule plus-end"/>
    <property type="evidence" value="ECO:0007669"/>
    <property type="project" value="TreeGrafter"/>
</dbReference>
<proteinExistence type="predicted"/>
<dbReference type="AlphaFoldDB" id="A0AAD9B366"/>
<dbReference type="EMBL" id="JASDAP010000028">
    <property type="protein sequence ID" value="KAK1876567.1"/>
    <property type="molecule type" value="Genomic_DNA"/>
</dbReference>
<gene>
    <name evidence="2" type="ORF">KUDE01_001890</name>
</gene>
<feature type="coiled-coil region" evidence="1">
    <location>
        <begin position="33"/>
        <end position="105"/>
    </location>
</feature>
<keyword evidence="1" id="KW-0175">Coiled coil</keyword>
<organism evidence="2 3">
    <name type="scientific">Dissostichus eleginoides</name>
    <name type="common">Patagonian toothfish</name>
    <name type="synonym">Dissostichus amissus</name>
    <dbReference type="NCBI Taxonomy" id="100907"/>
    <lineage>
        <taxon>Eukaryota</taxon>
        <taxon>Metazoa</taxon>
        <taxon>Chordata</taxon>
        <taxon>Craniata</taxon>
        <taxon>Vertebrata</taxon>
        <taxon>Euteleostomi</taxon>
        <taxon>Actinopterygii</taxon>
        <taxon>Neopterygii</taxon>
        <taxon>Teleostei</taxon>
        <taxon>Neoteleostei</taxon>
        <taxon>Acanthomorphata</taxon>
        <taxon>Eupercaria</taxon>
        <taxon>Perciformes</taxon>
        <taxon>Notothenioidei</taxon>
        <taxon>Nototheniidae</taxon>
        <taxon>Dissostichus</taxon>
    </lineage>
</organism>
<keyword evidence="3" id="KW-1185">Reference proteome</keyword>
<comment type="caution">
    <text evidence="2">The sequence shown here is derived from an EMBL/GenBank/DDBJ whole genome shotgun (WGS) entry which is preliminary data.</text>
</comment>
<dbReference type="GO" id="GO:0007019">
    <property type="term" value="P:microtubule depolymerization"/>
    <property type="evidence" value="ECO:0007669"/>
    <property type="project" value="TreeGrafter"/>
</dbReference>
<dbReference type="Proteomes" id="UP001228049">
    <property type="component" value="Unassembled WGS sequence"/>
</dbReference>
<sequence length="167" mass="19277">VCGSLQGRGTMNRHLERREQLKRLSVDSNLPEYMDANKCIDELLKQLEDERRNVRREKLAVARLQREVARSKSEGTMREKLIHELEEERRLRLESEKRLREVTEESELGQAQMVSLQQQFSRSPKETGEFVAMAGVAQMDDRMPGEHTGTWGPLGALRGLKMRAAVF</sequence>